<dbReference type="InterPro" id="IPR012340">
    <property type="entry name" value="NA-bd_OB-fold"/>
</dbReference>
<accession>A0A7S1KTR7</accession>
<dbReference type="InterPro" id="IPR022666">
    <property type="entry name" value="Ribosomal_uL2_RNA-bd_dom"/>
</dbReference>
<dbReference type="GO" id="GO:0016740">
    <property type="term" value="F:transferase activity"/>
    <property type="evidence" value="ECO:0007669"/>
    <property type="project" value="InterPro"/>
</dbReference>
<dbReference type="SMART" id="SM01383">
    <property type="entry name" value="Ribosomal_L2"/>
    <property type="match status" value="1"/>
</dbReference>
<dbReference type="GO" id="GO:0003735">
    <property type="term" value="F:structural constituent of ribosome"/>
    <property type="evidence" value="ECO:0007669"/>
    <property type="project" value="InterPro"/>
</dbReference>
<dbReference type="InterPro" id="IPR022671">
    <property type="entry name" value="Ribosomal_uL2_CS"/>
</dbReference>
<dbReference type="SUPFAM" id="SSF50249">
    <property type="entry name" value="Nucleic acid-binding proteins"/>
    <property type="match status" value="1"/>
</dbReference>
<protein>
    <recommendedName>
        <fullName evidence="8">Ribosomal protein L2 C-terminal domain-containing protein</fullName>
    </recommendedName>
</protein>
<dbReference type="InterPro" id="IPR014726">
    <property type="entry name" value="Ribosomal_uL2_dom3"/>
</dbReference>
<proteinExistence type="inferred from homology"/>
<evidence type="ECO:0000313" key="7">
    <source>
        <dbReference type="EMBL" id="CAD9085779.1"/>
    </source>
</evidence>
<gene>
    <name evidence="7" type="ORF">PCOS0759_LOCUS9033</name>
</gene>
<evidence type="ECO:0000256" key="1">
    <source>
        <dbReference type="ARBA" id="ARBA00005636"/>
    </source>
</evidence>
<name>A0A7S1KTR7_9EUKA</name>
<reference evidence="7" key="1">
    <citation type="submission" date="2021-01" db="EMBL/GenBank/DDBJ databases">
        <authorList>
            <person name="Corre E."/>
            <person name="Pelletier E."/>
            <person name="Niang G."/>
            <person name="Scheremetjew M."/>
            <person name="Finn R."/>
            <person name="Kale V."/>
            <person name="Holt S."/>
            <person name="Cochrane G."/>
            <person name="Meng A."/>
            <person name="Brown T."/>
            <person name="Cohen L."/>
        </authorList>
    </citation>
    <scope>NUCLEOTIDE SEQUENCE</scope>
    <source>
        <strain evidence="7">WS</strain>
    </source>
</reference>
<dbReference type="AlphaFoldDB" id="A0A7S1KTR7"/>
<dbReference type="PANTHER" id="PTHR13691">
    <property type="entry name" value="RIBOSOMAL PROTEIN L2"/>
    <property type="match status" value="1"/>
</dbReference>
<dbReference type="GO" id="GO:0005762">
    <property type="term" value="C:mitochondrial large ribosomal subunit"/>
    <property type="evidence" value="ECO:0007669"/>
    <property type="project" value="TreeGrafter"/>
</dbReference>
<evidence type="ECO:0000256" key="4">
    <source>
        <dbReference type="SAM" id="MobiDB-lite"/>
    </source>
</evidence>
<evidence type="ECO:0000256" key="3">
    <source>
        <dbReference type="ARBA" id="ARBA00023274"/>
    </source>
</evidence>
<dbReference type="SUPFAM" id="SSF50104">
    <property type="entry name" value="Translation proteins SH3-like domain"/>
    <property type="match status" value="1"/>
</dbReference>
<dbReference type="SMART" id="SM01382">
    <property type="entry name" value="Ribosomal_L2_C"/>
    <property type="match status" value="1"/>
</dbReference>
<sequence>MNPSTFLQHTKKTLFSTGSQCGSFILHCRHSFQMRAINTGESTTKQAQQVEQEFFPTNQPSATSIDTKKGVLISNIYQLPDAEGNIPAVPQYEKHIERPGLIAVPKPILIKKKPTSNGMRNTVLLSKKHMAKKGFAPLILGRARAAAGRNHHGKITVRRRQGGHKKRYRLVDFKRDSINNVPAVVQRIDYDPLKQVNLALVYYKNGVFSYIPATAGMKVGDVVYNQYHPDTDPLKLMSGDRTLIKYLPSNTMICNLEYTPGRGAQMLRSGGTFATVLHYIPRFNVVQVKMPTGKILEICGDCKATIGQSSGAGHVLQNLGKAGRNRWLGVRPHVRGVAMNPVDHPHGGGEGKSSMPSTPLNWKGRPQKAGRAGVGISGVRSTNPFHQEYHRMLRALIRGRPDQSNEMKEVMLEIAKQENKKRRRK</sequence>
<feature type="domain" description="Large ribosomal subunit protein uL2 RNA-binding" evidence="6">
    <location>
        <begin position="148"/>
        <end position="225"/>
    </location>
</feature>
<dbReference type="Gene3D" id="4.10.950.10">
    <property type="entry name" value="Ribosomal protein L2, domain 3"/>
    <property type="match status" value="1"/>
</dbReference>
<evidence type="ECO:0008006" key="8">
    <source>
        <dbReference type="Google" id="ProtNLM"/>
    </source>
</evidence>
<dbReference type="Pfam" id="PF00181">
    <property type="entry name" value="Ribosomal_L2_N"/>
    <property type="match status" value="1"/>
</dbReference>
<dbReference type="InterPro" id="IPR002171">
    <property type="entry name" value="Ribosomal_uL2"/>
</dbReference>
<keyword evidence="3" id="KW-0687">Ribonucleoprotein</keyword>
<dbReference type="Pfam" id="PF03947">
    <property type="entry name" value="Ribosomal_L2_C"/>
    <property type="match status" value="1"/>
</dbReference>
<dbReference type="GO" id="GO:0032543">
    <property type="term" value="P:mitochondrial translation"/>
    <property type="evidence" value="ECO:0007669"/>
    <property type="project" value="TreeGrafter"/>
</dbReference>
<dbReference type="Gene3D" id="2.40.50.140">
    <property type="entry name" value="Nucleic acid-binding proteins"/>
    <property type="match status" value="1"/>
</dbReference>
<dbReference type="InterPro" id="IPR022669">
    <property type="entry name" value="Ribosomal_uL2_C"/>
</dbReference>
<evidence type="ECO:0000256" key="2">
    <source>
        <dbReference type="ARBA" id="ARBA00022980"/>
    </source>
</evidence>
<dbReference type="Gene3D" id="2.30.30.30">
    <property type="match status" value="1"/>
</dbReference>
<dbReference type="NCBIfam" id="TIGR01171">
    <property type="entry name" value="rplB_bact"/>
    <property type="match status" value="1"/>
</dbReference>
<dbReference type="PROSITE" id="PS00467">
    <property type="entry name" value="RIBOSOMAL_L2"/>
    <property type="match status" value="1"/>
</dbReference>
<dbReference type="InterPro" id="IPR008991">
    <property type="entry name" value="Translation_prot_SH3-like_sf"/>
</dbReference>
<dbReference type="PANTHER" id="PTHR13691:SF5">
    <property type="entry name" value="LARGE RIBOSOMAL SUBUNIT PROTEIN UL2M"/>
    <property type="match status" value="1"/>
</dbReference>
<comment type="similarity">
    <text evidence="1">Belongs to the universal ribosomal protein uL2 family.</text>
</comment>
<keyword evidence="2" id="KW-0689">Ribosomal protein</keyword>
<evidence type="ECO:0000259" key="5">
    <source>
        <dbReference type="SMART" id="SM01382"/>
    </source>
</evidence>
<feature type="region of interest" description="Disordered" evidence="4">
    <location>
        <begin position="339"/>
        <end position="382"/>
    </location>
</feature>
<feature type="domain" description="Large ribosomal subunit protein uL2 C-terminal" evidence="5">
    <location>
        <begin position="236"/>
        <end position="366"/>
    </location>
</feature>
<evidence type="ECO:0000259" key="6">
    <source>
        <dbReference type="SMART" id="SM01383"/>
    </source>
</evidence>
<dbReference type="GO" id="GO:0003723">
    <property type="term" value="F:RNA binding"/>
    <property type="evidence" value="ECO:0007669"/>
    <property type="project" value="InterPro"/>
</dbReference>
<dbReference type="EMBL" id="HBGD01010975">
    <property type="protein sequence ID" value="CAD9085779.1"/>
    <property type="molecule type" value="Transcribed_RNA"/>
</dbReference>
<organism evidence="7">
    <name type="scientific">Percolomonas cosmopolitus</name>
    <dbReference type="NCBI Taxonomy" id="63605"/>
    <lineage>
        <taxon>Eukaryota</taxon>
        <taxon>Discoba</taxon>
        <taxon>Heterolobosea</taxon>
        <taxon>Tetramitia</taxon>
        <taxon>Eutetramitia</taxon>
        <taxon>Percolomonadidae</taxon>
        <taxon>Percolomonas</taxon>
    </lineage>
</organism>
<dbReference type="InterPro" id="IPR014722">
    <property type="entry name" value="Rib_uL2_dom2"/>
</dbReference>
<dbReference type="InterPro" id="IPR005880">
    <property type="entry name" value="Ribosomal_uL2_bac/org-type"/>
</dbReference>